<organism evidence="10 11">
    <name type="scientific">Sphingomonas kyeonggiensis</name>
    <dbReference type="NCBI Taxonomy" id="1268553"/>
    <lineage>
        <taxon>Bacteria</taxon>
        <taxon>Pseudomonadati</taxon>
        <taxon>Pseudomonadota</taxon>
        <taxon>Alphaproteobacteria</taxon>
        <taxon>Sphingomonadales</taxon>
        <taxon>Sphingomonadaceae</taxon>
        <taxon>Sphingomonas</taxon>
    </lineage>
</organism>
<sequence>MALPPSGTTDEAFLREVDEEYRRSQMLGVWQKYGRLIIGAVVIAFVALAGFLFWQHQTDSAAGTKGEQYDAALRQIEQNQPDKASPELAKLAASGTNGYAAMSSIVEGNLLVQKKDLKGAAAKFAAVAGNSGYAKPFRDYALLRQTSVEYDTLKPEVVVSRLQGLAKPDSAWFGSAGELVATAQIKLGKRAEAGKLLQQIAQGGENVPDTTRQRAVQLASVLGIDVLDQSKEKQAK</sequence>
<keyword evidence="5 8" id="KW-1133">Transmembrane helix</keyword>
<evidence type="ECO:0000256" key="1">
    <source>
        <dbReference type="ARBA" id="ARBA00004167"/>
    </source>
</evidence>
<comment type="subcellular location">
    <subcellularLocation>
        <location evidence="2">Cell membrane</location>
    </subcellularLocation>
    <subcellularLocation>
        <location evidence="1">Membrane</location>
        <topology evidence="1">Single-pass membrane protein</topology>
    </subcellularLocation>
</comment>
<dbReference type="GO" id="GO:0005886">
    <property type="term" value="C:plasma membrane"/>
    <property type="evidence" value="ECO:0007669"/>
    <property type="project" value="UniProtKB-SubCell"/>
</dbReference>
<dbReference type="Pfam" id="PF09976">
    <property type="entry name" value="TPR_21"/>
    <property type="match status" value="1"/>
</dbReference>
<dbReference type="RefSeq" id="WP_246425868.1">
    <property type="nucleotide sequence ID" value="NZ_JACIEH010000001.1"/>
</dbReference>
<feature type="domain" description="Ancillary SecYEG translocon subunit/Cell division coordinator CpoB TPR" evidence="9">
    <location>
        <begin position="30"/>
        <end position="199"/>
    </location>
</feature>
<protein>
    <recommendedName>
        <fullName evidence="9">Ancillary SecYEG translocon subunit/Cell division coordinator CpoB TPR domain-containing protein</fullName>
    </recommendedName>
</protein>
<name>A0A7W6JNP4_9SPHN</name>
<evidence type="ECO:0000256" key="6">
    <source>
        <dbReference type="ARBA" id="ARBA00023136"/>
    </source>
</evidence>
<dbReference type="EMBL" id="JACIEH010000001">
    <property type="protein sequence ID" value="MBB4096745.1"/>
    <property type="molecule type" value="Genomic_DNA"/>
</dbReference>
<comment type="caution">
    <text evidence="10">The sequence shown here is derived from an EMBL/GenBank/DDBJ whole genome shotgun (WGS) entry which is preliminary data.</text>
</comment>
<evidence type="ECO:0000256" key="7">
    <source>
        <dbReference type="ARBA" id="ARBA00023186"/>
    </source>
</evidence>
<dbReference type="PANTHER" id="PTHR38035">
    <property type="entry name" value="UPF0070 PROTEIN YFGM"/>
    <property type="match status" value="1"/>
</dbReference>
<dbReference type="GO" id="GO:0044877">
    <property type="term" value="F:protein-containing complex binding"/>
    <property type="evidence" value="ECO:0007669"/>
    <property type="project" value="InterPro"/>
</dbReference>
<dbReference type="InterPro" id="IPR018704">
    <property type="entry name" value="SecYEG/CpoB_TPR"/>
</dbReference>
<keyword evidence="3" id="KW-1003">Cell membrane</keyword>
<accession>A0A7W6JNP4</accession>
<evidence type="ECO:0000256" key="2">
    <source>
        <dbReference type="ARBA" id="ARBA00004236"/>
    </source>
</evidence>
<keyword evidence="11" id="KW-1185">Reference proteome</keyword>
<reference evidence="10 11" key="1">
    <citation type="submission" date="2020-08" db="EMBL/GenBank/DDBJ databases">
        <title>Genomic Encyclopedia of Type Strains, Phase IV (KMG-IV): sequencing the most valuable type-strain genomes for metagenomic binning, comparative biology and taxonomic classification.</title>
        <authorList>
            <person name="Goeker M."/>
        </authorList>
    </citation>
    <scope>NUCLEOTIDE SEQUENCE [LARGE SCALE GENOMIC DNA]</scope>
    <source>
        <strain evidence="10 11">DSM 101806</strain>
    </source>
</reference>
<evidence type="ECO:0000256" key="3">
    <source>
        <dbReference type="ARBA" id="ARBA00022475"/>
    </source>
</evidence>
<evidence type="ECO:0000256" key="8">
    <source>
        <dbReference type="SAM" id="Phobius"/>
    </source>
</evidence>
<evidence type="ECO:0000313" key="10">
    <source>
        <dbReference type="EMBL" id="MBB4096745.1"/>
    </source>
</evidence>
<keyword evidence="4 8" id="KW-0812">Transmembrane</keyword>
<evidence type="ECO:0000259" key="9">
    <source>
        <dbReference type="Pfam" id="PF09976"/>
    </source>
</evidence>
<evidence type="ECO:0000313" key="11">
    <source>
        <dbReference type="Proteomes" id="UP000557392"/>
    </source>
</evidence>
<dbReference type="Proteomes" id="UP000557392">
    <property type="component" value="Unassembled WGS sequence"/>
</dbReference>
<dbReference type="PANTHER" id="PTHR38035:SF1">
    <property type="entry name" value="ANCILLARY SECYEG TRANSLOCON SUBUNIT"/>
    <property type="match status" value="1"/>
</dbReference>
<keyword evidence="6 8" id="KW-0472">Membrane</keyword>
<evidence type="ECO:0000256" key="4">
    <source>
        <dbReference type="ARBA" id="ARBA00022692"/>
    </source>
</evidence>
<dbReference type="AlphaFoldDB" id="A0A7W6JNP4"/>
<gene>
    <name evidence="10" type="ORF">GGR46_000278</name>
</gene>
<evidence type="ECO:0000256" key="5">
    <source>
        <dbReference type="ARBA" id="ARBA00022989"/>
    </source>
</evidence>
<feature type="transmembrane region" description="Helical" evidence="8">
    <location>
        <begin position="33"/>
        <end position="54"/>
    </location>
</feature>
<proteinExistence type="predicted"/>
<keyword evidence="7" id="KW-0143">Chaperone</keyword>
<dbReference type="InterPro" id="IPR026039">
    <property type="entry name" value="YfgM"/>
</dbReference>